<name>A0ABT9MG40_9DEIO</name>
<evidence type="ECO:0000313" key="2">
    <source>
        <dbReference type="EMBL" id="MDP9765553.1"/>
    </source>
</evidence>
<dbReference type="InterPro" id="IPR008571">
    <property type="entry name" value="HerA-like"/>
</dbReference>
<accession>A0ABT9MG40</accession>
<comment type="caution">
    <text evidence="2">The sequence shown here is derived from an EMBL/GenBank/DDBJ whole genome shotgun (WGS) entry which is preliminary data.</text>
</comment>
<feature type="region of interest" description="Disordered" evidence="1">
    <location>
        <begin position="1364"/>
        <end position="1398"/>
    </location>
</feature>
<dbReference type="RefSeq" id="WP_307467739.1">
    <property type="nucleotide sequence ID" value="NZ_JAURUR010000012.1"/>
</dbReference>
<proteinExistence type="predicted"/>
<dbReference type="Gene3D" id="3.40.50.300">
    <property type="entry name" value="P-loop containing nucleotide triphosphate hydrolases"/>
    <property type="match status" value="1"/>
</dbReference>
<sequence length="1799" mass="199797">MTRVKKGMHAVTTHDMNTLLASLLAPELLNLVGQRAPGHCMRVTDLNPDLARQTCAQLHQTHPDVEAYVLVGEQPEHLEAQPHGVTGTRLVELRNPLPDGSLRPPLLVFIPAGLHASAEDSFSVATFENVTFPHLYEDARDLLLDRFPLHVRTLTEAVLTLNEAKPSRVDIVRYLLTVALNEHDPSVVGAALYELHLLPDFKLHQAGDALALRLRQNLDKARIVLDQSQSERHRALNVGVTDLAFRQHIANSLLEFRNEGAGAWLRHIATDPALWPLAFDRWPLPDAVAQDRVFIQITGTSLPLATEGMPGLQAGEPYLPIGDGALKKFRIEFKTDPAPSQLPKISKFVLEIISQDQGPVGVLTTRKAWPKGDKAYAEFAMTKLARAEWGQGLHYVRIRPYAADGSMIDIVDEDNVKLPWGGSQEDESRTYPNELWFFVSSDIEPEDAPPQRAIPRLPNLTAAWLQLKASENAQQRKRPVALERLTYKGEDGVFEAFFGRDGLRHILAPAQLVELERQIMTLPPQDRTSVLTTQPKQRTYTLASDPQPEVPLSPATRTYLAERHRLMERIRGPQGEGLVAALDFQDPEVQQAVGRLVQTYQEALQALCSRGDQDALVELRQVLTWDTLRTLISQQRSLKEVLLIAPTHPLKLLWTATWACLGQQWTQEALPPAVREFYFSGLRPHSFPVLGIKGDGSLMLPVTELAPGWTLCTAPAERDPRGVLSDLCAGLQLPEPVGEDGLRAEELARRFRRYLIQHPYLSVLTINAFNAGQAGLLADALVLLQKSPELRDMAYDVRLFVDDPLAAGVGQGLLNLLNHSGKTTDRNAEAFGMSTGDTLRPKLGLAIRPFSEFQRDGRQHTAHVSLLFDLFPAGEIKAQPARDKERLLPFHGLVQDFSAHYTETEELARWERQPVFGTAEPITADDQLTPYLGSLPRALSASFTAVATGEYQPQLKPTVTLTLGSEQRALLHQIHEVSDWVVTIDRNLGVEFFDHGREERPEYLIDHASKNASNYQLVVSSRENEELEVMLRPVLKEYGLPQDRALATLTALHALSGRLALKLLSTSNEQAEVLGLALAKLFLEYQGALHNQLIVPLDTHPELNQAEDALDLHVRRTDLALIDLDAATRTVTVRLVEVKCYRQIHGLLGYEQLKHGIASQVRDSEVRLQRLFAPQRKEPHPALAPLRARQFAELLVPYLDRAQRYALIEQEAYESGHALLSTLEEGYELTFERSAVIFDFSADHYEMTVENGIEYHRVGMDAIQDLMSIAPEQRGQTVDLSLTVTSTLPKLNDVSFQPRHRKLQDQEWDRKLGPDTSGQPTPELEKPEVPVAPERTGGLDDPPAQDVTIDPAPVSQAALQPVDVAPASEPASDPPATPNTEVRPAPSPATPASGSSSEGLTYDVVLGSIKTTPQFGLLGEVAGRKIALDLNETHTISLFGVQGGGKSYTLGTIIEMATMPIPGINQLPSPLASVIFHYSNTQEYAPEFVSMNQANSEVQQLATLKSRYGAEGHALQDILLLAPQDKVEERQREYPDLTVKPLLFSASELQVSHWQFLLNAVGNNSMYMRQFKSLMREHRKDLKISVLREAVENSTMTPSAKELALARLDLAADYIHEDAQISSFLQPGRLVIVDLRDEFIEKSEALSLFVILLQLFADTKFDGKAFNKLVVFDEAHKYIDDPELIGNVVEIIREMRHKGTSILLASQDPSSVPVKMIELSTQIILHKFNSPAWLRHIQKANAALASLTPTGLAELRPGEAYIWSSKASDGAFTSRAMKISGRPRVSRHGGDTKQAVERS</sequence>
<dbReference type="NCBIfam" id="NF047742">
    <property type="entry name" value="antiphage_MADS8"/>
    <property type="match status" value="1"/>
</dbReference>
<feature type="region of interest" description="Disordered" evidence="1">
    <location>
        <begin position="1295"/>
        <end position="1349"/>
    </location>
</feature>
<organism evidence="2 3">
    <name type="scientific">Deinococcus enclensis</name>
    <dbReference type="NCBI Taxonomy" id="1049582"/>
    <lineage>
        <taxon>Bacteria</taxon>
        <taxon>Thermotogati</taxon>
        <taxon>Deinococcota</taxon>
        <taxon>Deinococci</taxon>
        <taxon>Deinococcales</taxon>
        <taxon>Deinococcaceae</taxon>
        <taxon>Deinococcus</taxon>
    </lineage>
</organism>
<gene>
    <name evidence="2" type="ORF">QO006_003004</name>
</gene>
<reference evidence="2 3" key="1">
    <citation type="submission" date="2023-07" db="EMBL/GenBank/DDBJ databases">
        <title>Genomic Encyclopedia of Type Strains, Phase IV (KMG-IV): sequencing the most valuable type-strain genomes for metagenomic binning, comparative biology and taxonomic classification.</title>
        <authorList>
            <person name="Goeker M."/>
        </authorList>
    </citation>
    <scope>NUCLEOTIDE SEQUENCE [LARGE SCALE GENOMIC DNA]</scope>
    <source>
        <strain evidence="2 3">NIO-1023</strain>
    </source>
</reference>
<dbReference type="PANTHER" id="PTHR42957:SF2">
    <property type="entry name" value="HELICASE HERA CENTRAL DOMAIN-CONTAINING PROTEIN"/>
    <property type="match status" value="1"/>
</dbReference>
<feature type="compositionally biased region" description="Basic and acidic residues" evidence="1">
    <location>
        <begin position="1303"/>
        <end position="1313"/>
    </location>
</feature>
<evidence type="ECO:0000313" key="3">
    <source>
        <dbReference type="Proteomes" id="UP001232163"/>
    </source>
</evidence>
<evidence type="ECO:0000256" key="1">
    <source>
        <dbReference type="SAM" id="MobiDB-lite"/>
    </source>
</evidence>
<dbReference type="PANTHER" id="PTHR42957">
    <property type="entry name" value="HELICASE MJ1565-RELATED"/>
    <property type="match status" value="1"/>
</dbReference>
<keyword evidence="3" id="KW-1185">Reference proteome</keyword>
<protein>
    <recommendedName>
        <fullName evidence="4">ATP-binding protein</fullName>
    </recommendedName>
</protein>
<dbReference type="EMBL" id="JAURUR010000012">
    <property type="protein sequence ID" value="MDP9765553.1"/>
    <property type="molecule type" value="Genomic_DNA"/>
</dbReference>
<dbReference type="Proteomes" id="UP001232163">
    <property type="component" value="Unassembled WGS sequence"/>
</dbReference>
<dbReference type="InterPro" id="IPR027417">
    <property type="entry name" value="P-loop_NTPase"/>
</dbReference>
<dbReference type="SUPFAM" id="SSF52540">
    <property type="entry name" value="P-loop containing nucleoside triphosphate hydrolases"/>
    <property type="match status" value="1"/>
</dbReference>
<evidence type="ECO:0008006" key="4">
    <source>
        <dbReference type="Google" id="ProtNLM"/>
    </source>
</evidence>